<proteinExistence type="predicted"/>
<sequence>MDQGGVDLHSRLGDMPAIVEEAVTRLVAGLGILGPVIEGAAFVSPLLAAVVAHHHAPVADRRRIRGGHQRRPVGGAAAVADAFAGACGILVKDVERHLGRSYQYTIEGGGWRLGRGGRAARAGCQQGSGN</sequence>
<accession>A0A645HH99</accession>
<comment type="caution">
    <text evidence="1">The sequence shown here is derived from an EMBL/GenBank/DDBJ whole genome shotgun (WGS) entry which is preliminary data.</text>
</comment>
<protein>
    <submittedName>
        <fullName evidence="1">Uncharacterized protein</fullName>
    </submittedName>
</protein>
<dbReference type="AlphaFoldDB" id="A0A645HH99"/>
<gene>
    <name evidence="1" type="ORF">SDC9_185089</name>
</gene>
<dbReference type="EMBL" id="VSSQ01092295">
    <property type="protein sequence ID" value="MPN37569.1"/>
    <property type="molecule type" value="Genomic_DNA"/>
</dbReference>
<organism evidence="1">
    <name type="scientific">bioreactor metagenome</name>
    <dbReference type="NCBI Taxonomy" id="1076179"/>
    <lineage>
        <taxon>unclassified sequences</taxon>
        <taxon>metagenomes</taxon>
        <taxon>ecological metagenomes</taxon>
    </lineage>
</organism>
<name>A0A645HH99_9ZZZZ</name>
<evidence type="ECO:0000313" key="1">
    <source>
        <dbReference type="EMBL" id="MPN37569.1"/>
    </source>
</evidence>
<reference evidence="1" key="1">
    <citation type="submission" date="2019-08" db="EMBL/GenBank/DDBJ databases">
        <authorList>
            <person name="Kucharzyk K."/>
            <person name="Murdoch R.W."/>
            <person name="Higgins S."/>
            <person name="Loffler F."/>
        </authorList>
    </citation>
    <scope>NUCLEOTIDE SEQUENCE</scope>
</reference>